<protein>
    <recommendedName>
        <fullName evidence="3">IrrE N-terminal-like domain-containing protein</fullName>
    </recommendedName>
</protein>
<proteinExistence type="predicted"/>
<evidence type="ECO:0000313" key="2">
    <source>
        <dbReference type="Proteomes" id="UP000199337"/>
    </source>
</evidence>
<organism evidence="1 2">
    <name type="scientific">Desulfotruncus arcticus DSM 17038</name>
    <dbReference type="NCBI Taxonomy" id="1121424"/>
    <lineage>
        <taxon>Bacteria</taxon>
        <taxon>Bacillati</taxon>
        <taxon>Bacillota</taxon>
        <taxon>Clostridia</taxon>
        <taxon>Eubacteriales</taxon>
        <taxon>Desulfallaceae</taxon>
        <taxon>Desulfotruncus</taxon>
    </lineage>
</organism>
<dbReference type="EMBL" id="FOOX01000027">
    <property type="protein sequence ID" value="SFH36230.1"/>
    <property type="molecule type" value="Genomic_DNA"/>
</dbReference>
<evidence type="ECO:0008006" key="3">
    <source>
        <dbReference type="Google" id="ProtNLM"/>
    </source>
</evidence>
<name>A0A1I2ZEU9_9FIRM</name>
<reference evidence="2" key="1">
    <citation type="submission" date="2016-10" db="EMBL/GenBank/DDBJ databases">
        <authorList>
            <person name="Varghese N."/>
            <person name="Submissions S."/>
        </authorList>
    </citation>
    <scope>NUCLEOTIDE SEQUENCE [LARGE SCALE GENOMIC DNA]</scope>
    <source>
        <strain evidence="2">DSM 17038</strain>
    </source>
</reference>
<dbReference type="Proteomes" id="UP000199337">
    <property type="component" value="Unassembled WGS sequence"/>
</dbReference>
<dbReference type="AlphaFoldDB" id="A0A1I2ZEU9"/>
<keyword evidence="2" id="KW-1185">Reference proteome</keyword>
<gene>
    <name evidence="1" type="ORF">SAMN05660649_04901</name>
</gene>
<sequence>MTKLEMLTDLAENKENLSILYRPLKQNSTNKLIGLYVWDPIAPCILLDESLKNNYRKQITTLSEEVGHHITGIRRNFMITDTYQDRITIAKDETQAMRWATDYLIPDVELAYAVSELNLRSCWELADYFEVTQPFMWKKLGFLRSCFRATGIKVRSRDIFTVNLVPCNLNKNHS</sequence>
<evidence type="ECO:0000313" key="1">
    <source>
        <dbReference type="EMBL" id="SFH36230.1"/>
    </source>
</evidence>
<accession>A0A1I2ZEU9</accession>
<dbReference type="OrthoDB" id="1707128at2"/>
<dbReference type="RefSeq" id="WP_092475689.1">
    <property type="nucleotide sequence ID" value="NZ_FOOX01000027.1"/>
</dbReference>